<feature type="transmembrane region" description="Helical" evidence="7">
    <location>
        <begin position="107"/>
        <end position="124"/>
    </location>
</feature>
<feature type="transmembrane region" description="Helical" evidence="7">
    <location>
        <begin position="237"/>
        <end position="260"/>
    </location>
</feature>
<keyword evidence="5 7" id="KW-1133">Transmembrane helix</keyword>
<keyword evidence="2" id="KW-0813">Transport</keyword>
<organism evidence="8 9">
    <name type="scientific">Microbacterium candidum</name>
    <dbReference type="NCBI Taxonomy" id="3041922"/>
    <lineage>
        <taxon>Bacteria</taxon>
        <taxon>Bacillati</taxon>
        <taxon>Actinomycetota</taxon>
        <taxon>Actinomycetes</taxon>
        <taxon>Micrococcales</taxon>
        <taxon>Microbacteriaceae</taxon>
        <taxon>Microbacterium</taxon>
    </lineage>
</organism>
<dbReference type="Pfam" id="PF13520">
    <property type="entry name" value="AA_permease_2"/>
    <property type="match status" value="1"/>
</dbReference>
<dbReference type="RefSeq" id="WP_286290362.1">
    <property type="nucleotide sequence ID" value="NZ_JASXSZ010000007.1"/>
</dbReference>
<reference evidence="8 9" key="1">
    <citation type="submission" date="2023-06" db="EMBL/GenBank/DDBJ databases">
        <title>Microbacterium sp. nov., isolated from a waste landfill.</title>
        <authorList>
            <person name="Wen W."/>
        </authorList>
    </citation>
    <scope>NUCLEOTIDE SEQUENCE [LARGE SCALE GENOMIC DNA]</scope>
    <source>
        <strain evidence="8 9">ASV49</strain>
    </source>
</reference>
<dbReference type="PANTHER" id="PTHR42770:SF15">
    <property type="entry name" value="GLUTAMATE_GAMMA-AMINOBUTYRATE ANTIPORTER-RELATED"/>
    <property type="match status" value="1"/>
</dbReference>
<sequence>MSIELETSDIRTQTFRKTLGRLDIILLSVAAIISIDTVAQIAAGGGAQAFTWTLVIGITFLFPYALVVAELGSTFHGEGGPFVWVRLAYGKLASAISTMFYWVTNPLWMGGSLVFIAALTWDTYISPLKPGSFGDYAFKLIFIWVAIATAIIGLQYGKHIVAVGGILKVALLVVFVVTVGLYAMKYGVHGYAAGDFSPTMGGFLAVTPVILFAVVGFEAPNGAAEEMRNPQKDVPKAVASSGIISILCYLVPIFAILAVLPASKVQGASGLLDAFKEVFKVYGPAAGPLMWIAAVVFIFVVLTQASAWMIASDRVQAAAAADGVFFRYFGKFSDRLGTPVRMNLLSGIVATVFCVAATMLLDGSTSAVFTVVLTVAISTLLLSYLVIFPTVIALRRKFPEVQRPFRIPGGNVGLWICTVVIYAWVVLGSWVAVFPGTIEQVLGIDYGFHDIWGVDRGTFELFTVGTLVVIAALAIIGYLWERSRRGTRATDELDAAEFAAMVGD</sequence>
<evidence type="ECO:0000313" key="9">
    <source>
        <dbReference type="Proteomes" id="UP001235064"/>
    </source>
</evidence>
<feature type="transmembrane region" description="Helical" evidence="7">
    <location>
        <begin position="49"/>
        <end position="71"/>
    </location>
</feature>
<feature type="transmembrane region" description="Helical" evidence="7">
    <location>
        <begin position="196"/>
        <end position="217"/>
    </location>
</feature>
<accession>A0ABT7N3K8</accession>
<feature type="transmembrane region" description="Helical" evidence="7">
    <location>
        <begin position="281"/>
        <end position="302"/>
    </location>
</feature>
<feature type="transmembrane region" description="Helical" evidence="7">
    <location>
        <begin position="461"/>
        <end position="480"/>
    </location>
</feature>
<feature type="transmembrane region" description="Helical" evidence="7">
    <location>
        <begin position="21"/>
        <end position="43"/>
    </location>
</feature>
<name>A0ABT7N3K8_9MICO</name>
<evidence type="ECO:0000256" key="3">
    <source>
        <dbReference type="ARBA" id="ARBA00022475"/>
    </source>
</evidence>
<feature type="transmembrane region" description="Helical" evidence="7">
    <location>
        <begin position="342"/>
        <end position="361"/>
    </location>
</feature>
<keyword evidence="3" id="KW-1003">Cell membrane</keyword>
<dbReference type="Gene3D" id="1.20.1740.10">
    <property type="entry name" value="Amino acid/polyamine transporter I"/>
    <property type="match status" value="1"/>
</dbReference>
<evidence type="ECO:0000256" key="5">
    <source>
        <dbReference type="ARBA" id="ARBA00022989"/>
    </source>
</evidence>
<protein>
    <submittedName>
        <fullName evidence="8">APC family permease</fullName>
    </submittedName>
</protein>
<comment type="subcellular location">
    <subcellularLocation>
        <location evidence="1">Cell membrane</location>
        <topology evidence="1">Multi-pass membrane protein</topology>
    </subcellularLocation>
</comment>
<evidence type="ECO:0000256" key="2">
    <source>
        <dbReference type="ARBA" id="ARBA00022448"/>
    </source>
</evidence>
<evidence type="ECO:0000313" key="8">
    <source>
        <dbReference type="EMBL" id="MDL9981289.1"/>
    </source>
</evidence>
<evidence type="ECO:0000256" key="7">
    <source>
        <dbReference type="SAM" id="Phobius"/>
    </source>
</evidence>
<feature type="transmembrane region" description="Helical" evidence="7">
    <location>
        <begin position="136"/>
        <end position="154"/>
    </location>
</feature>
<keyword evidence="9" id="KW-1185">Reference proteome</keyword>
<feature type="transmembrane region" description="Helical" evidence="7">
    <location>
        <begin position="367"/>
        <end position="392"/>
    </location>
</feature>
<feature type="transmembrane region" description="Helical" evidence="7">
    <location>
        <begin position="412"/>
        <end position="433"/>
    </location>
</feature>
<dbReference type="InterPro" id="IPR050367">
    <property type="entry name" value="APC_superfamily"/>
</dbReference>
<gene>
    <name evidence="8" type="ORF">QSV35_18315</name>
</gene>
<keyword evidence="6 7" id="KW-0472">Membrane</keyword>
<dbReference type="InterPro" id="IPR002293">
    <property type="entry name" value="AA/rel_permease1"/>
</dbReference>
<evidence type="ECO:0000256" key="1">
    <source>
        <dbReference type="ARBA" id="ARBA00004651"/>
    </source>
</evidence>
<dbReference type="PANTHER" id="PTHR42770">
    <property type="entry name" value="AMINO ACID TRANSPORTER-RELATED"/>
    <property type="match status" value="1"/>
</dbReference>
<proteinExistence type="predicted"/>
<evidence type="ECO:0000256" key="6">
    <source>
        <dbReference type="ARBA" id="ARBA00023136"/>
    </source>
</evidence>
<feature type="transmembrane region" description="Helical" evidence="7">
    <location>
        <begin position="160"/>
        <end position="184"/>
    </location>
</feature>
<dbReference type="Proteomes" id="UP001235064">
    <property type="component" value="Unassembled WGS sequence"/>
</dbReference>
<dbReference type="PIRSF" id="PIRSF006060">
    <property type="entry name" value="AA_transporter"/>
    <property type="match status" value="1"/>
</dbReference>
<keyword evidence="4 7" id="KW-0812">Transmembrane</keyword>
<dbReference type="EMBL" id="JASXSZ010000007">
    <property type="protein sequence ID" value="MDL9981289.1"/>
    <property type="molecule type" value="Genomic_DNA"/>
</dbReference>
<evidence type="ECO:0000256" key="4">
    <source>
        <dbReference type="ARBA" id="ARBA00022692"/>
    </source>
</evidence>
<comment type="caution">
    <text evidence="8">The sequence shown here is derived from an EMBL/GenBank/DDBJ whole genome shotgun (WGS) entry which is preliminary data.</text>
</comment>